<keyword evidence="16" id="KW-0997">Cell inner membrane</keyword>
<feature type="transmembrane region" description="Helical" evidence="16">
    <location>
        <begin position="326"/>
        <end position="346"/>
    </location>
</feature>
<accession>A0A1Y0IH20</accession>
<evidence type="ECO:0000256" key="9">
    <source>
        <dbReference type="ARBA" id="ARBA00022984"/>
    </source>
</evidence>
<dbReference type="GO" id="GO:0015648">
    <property type="term" value="F:lipid-linked peptidoglycan transporter activity"/>
    <property type="evidence" value="ECO:0007669"/>
    <property type="project" value="TreeGrafter"/>
</dbReference>
<feature type="transmembrane region" description="Helical" evidence="16">
    <location>
        <begin position="162"/>
        <end position="182"/>
    </location>
</feature>
<evidence type="ECO:0000256" key="3">
    <source>
        <dbReference type="ARBA" id="ARBA00022475"/>
    </source>
</evidence>
<dbReference type="PANTHER" id="PTHR30474:SF2">
    <property type="entry name" value="PEPTIDOGLYCAN GLYCOSYLTRANSFERASE FTSW-RELATED"/>
    <property type="match status" value="1"/>
</dbReference>
<evidence type="ECO:0000256" key="7">
    <source>
        <dbReference type="ARBA" id="ARBA00022692"/>
    </source>
</evidence>
<comment type="similarity">
    <text evidence="14 16">Belongs to the SEDS family. FtsW subfamily.</text>
</comment>
<feature type="transmembrane region" description="Helical" evidence="16">
    <location>
        <begin position="288"/>
        <end position="314"/>
    </location>
</feature>
<dbReference type="Pfam" id="PF01098">
    <property type="entry name" value="FTSW_RODA_SPOVE"/>
    <property type="match status" value="1"/>
</dbReference>
<dbReference type="InterPro" id="IPR013437">
    <property type="entry name" value="FtsW"/>
</dbReference>
<dbReference type="GO" id="GO:0008955">
    <property type="term" value="F:peptidoglycan glycosyltransferase activity"/>
    <property type="evidence" value="ECO:0007669"/>
    <property type="project" value="UniProtKB-UniRule"/>
</dbReference>
<keyword evidence="5 16" id="KW-0328">Glycosyltransferase</keyword>
<comment type="subcellular location">
    <subcellularLocation>
        <location evidence="16">Cell inner membrane</location>
        <topology evidence="16">Multi-pass membrane protein</topology>
    </subcellularLocation>
    <subcellularLocation>
        <location evidence="1">Cell membrane</location>
        <topology evidence="1">Multi-pass membrane protein</topology>
    </subcellularLocation>
    <text evidence="16">Localizes to the division septum.</text>
</comment>
<dbReference type="PANTHER" id="PTHR30474">
    <property type="entry name" value="CELL CYCLE PROTEIN"/>
    <property type="match status" value="1"/>
</dbReference>
<dbReference type="AlphaFoldDB" id="A0A1Y0IH20"/>
<dbReference type="RefSeq" id="WP_087463442.1">
    <property type="nucleotide sequence ID" value="NZ_CP021425.1"/>
</dbReference>
<comment type="pathway">
    <text evidence="2 16">Cell wall biogenesis; peptidoglycan biosynthesis.</text>
</comment>
<dbReference type="GO" id="GO:0043093">
    <property type="term" value="P:FtsZ-dependent cytokinesis"/>
    <property type="evidence" value="ECO:0007669"/>
    <property type="project" value="UniProtKB-UniRule"/>
</dbReference>
<keyword evidence="6 16" id="KW-0808">Transferase</keyword>
<dbReference type="InterPro" id="IPR018365">
    <property type="entry name" value="Cell_cycle_FtsW-rel_CS"/>
</dbReference>
<evidence type="ECO:0000256" key="11">
    <source>
        <dbReference type="ARBA" id="ARBA00023136"/>
    </source>
</evidence>
<keyword evidence="4 16" id="KW-0132">Cell division</keyword>
<dbReference type="EC" id="2.4.99.28" evidence="16"/>
<protein>
    <recommendedName>
        <fullName evidence="16">Probable peptidoglycan glycosyltransferase FtsW</fullName>
        <shortName evidence="16">PGT</shortName>
        <ecNumber evidence="16">2.4.99.28</ecNumber>
    </recommendedName>
    <alternativeName>
        <fullName evidence="16">Cell division protein FtsW</fullName>
    </alternativeName>
    <alternativeName>
        <fullName evidence="16">Cell wall polymerase</fullName>
    </alternativeName>
    <alternativeName>
        <fullName evidence="16">Peptidoglycan polymerase</fullName>
        <shortName evidence="16">PG polymerase</shortName>
    </alternativeName>
</protein>
<evidence type="ECO:0000256" key="5">
    <source>
        <dbReference type="ARBA" id="ARBA00022676"/>
    </source>
</evidence>
<comment type="function">
    <text evidence="16">Peptidoglycan polymerase that is essential for cell division.</text>
</comment>
<evidence type="ECO:0000256" key="15">
    <source>
        <dbReference type="ARBA" id="ARBA00049902"/>
    </source>
</evidence>
<dbReference type="Proteomes" id="UP000196027">
    <property type="component" value="Chromosome"/>
</dbReference>
<keyword evidence="13 16" id="KW-0961">Cell wall biogenesis/degradation</keyword>
<feature type="transmembrane region" description="Helical" evidence="16">
    <location>
        <begin position="212"/>
        <end position="229"/>
    </location>
</feature>
<keyword evidence="18" id="KW-1185">Reference proteome</keyword>
<evidence type="ECO:0000256" key="4">
    <source>
        <dbReference type="ARBA" id="ARBA00022618"/>
    </source>
</evidence>
<dbReference type="GO" id="GO:0032153">
    <property type="term" value="C:cell division site"/>
    <property type="evidence" value="ECO:0007669"/>
    <property type="project" value="UniProtKB-UniRule"/>
</dbReference>
<keyword evidence="11 16" id="KW-0472">Membrane</keyword>
<dbReference type="GO" id="GO:0071555">
    <property type="term" value="P:cell wall organization"/>
    <property type="evidence" value="ECO:0007669"/>
    <property type="project" value="UniProtKB-KW"/>
</dbReference>
<dbReference type="KEGG" id="ome:OLMES_4698"/>
<feature type="transmembrane region" description="Helical" evidence="16">
    <location>
        <begin position="77"/>
        <end position="96"/>
    </location>
</feature>
<feature type="transmembrane region" description="Helical" evidence="16">
    <location>
        <begin position="37"/>
        <end position="57"/>
    </location>
</feature>
<evidence type="ECO:0000256" key="1">
    <source>
        <dbReference type="ARBA" id="ARBA00004651"/>
    </source>
</evidence>
<dbReference type="UniPathway" id="UPA00219"/>
<evidence type="ECO:0000256" key="6">
    <source>
        <dbReference type="ARBA" id="ARBA00022679"/>
    </source>
</evidence>
<keyword evidence="9 16" id="KW-0573">Peptidoglycan synthesis</keyword>
<evidence type="ECO:0000256" key="16">
    <source>
        <dbReference type="HAMAP-Rule" id="MF_00913"/>
    </source>
</evidence>
<keyword evidence="10 16" id="KW-1133">Transmembrane helix</keyword>
<proteinExistence type="inferred from homology"/>
<evidence type="ECO:0000256" key="13">
    <source>
        <dbReference type="ARBA" id="ARBA00023316"/>
    </source>
</evidence>
<dbReference type="GO" id="GO:0008360">
    <property type="term" value="P:regulation of cell shape"/>
    <property type="evidence" value="ECO:0007669"/>
    <property type="project" value="UniProtKB-KW"/>
</dbReference>
<name>A0A1Y0IH20_9GAMM</name>
<dbReference type="PROSITE" id="PS00428">
    <property type="entry name" value="FTSW_RODA_SPOVE"/>
    <property type="match status" value="1"/>
</dbReference>
<gene>
    <name evidence="16" type="primary">ftsW</name>
    <name evidence="17" type="ORF">OLMES_4698</name>
</gene>
<keyword evidence="3 16" id="KW-1003">Cell membrane</keyword>
<evidence type="ECO:0000256" key="14">
    <source>
        <dbReference type="ARBA" id="ARBA00038053"/>
    </source>
</evidence>
<reference evidence="17 18" key="1">
    <citation type="submission" date="2017-05" db="EMBL/GenBank/DDBJ databases">
        <title>Genomic insights into alkan degradation activity of Oleiphilus messinensis.</title>
        <authorList>
            <person name="Kozyavkin S.A."/>
            <person name="Slesarev A.I."/>
            <person name="Golyshin P.N."/>
            <person name="Korzhenkov A."/>
            <person name="Golyshina O.N."/>
            <person name="Toshchakov S.V."/>
        </authorList>
    </citation>
    <scope>NUCLEOTIDE SEQUENCE [LARGE SCALE GENOMIC DNA]</scope>
    <source>
        <strain evidence="17 18">ME102</strain>
    </source>
</reference>
<feature type="transmembrane region" description="Helical" evidence="16">
    <location>
        <begin position="102"/>
        <end position="119"/>
    </location>
</feature>
<dbReference type="GO" id="GO:0009252">
    <property type="term" value="P:peptidoglycan biosynthetic process"/>
    <property type="evidence" value="ECO:0007669"/>
    <property type="project" value="UniProtKB-UniRule"/>
</dbReference>
<keyword evidence="8 16" id="KW-0133">Cell shape</keyword>
<sequence>MGYANLKGISLSTLLFGQKKPEADEVRPGFSWADFDVVLFLVAICLLMIGFIMIASASIHIADVRGEPFAFAIKQGIFLLLALVSAVLVVQIPVAWWRENGWLLLFVALLLLVVVLLAGKTVNGSTRWLRFGAFNIQPSEIAKLFLLAYLAGYLDRRREEVLVSWWGFCKPLCVMFLASLLLLLEPDFGATFVIMAAAAGMIFLSGAKVLKFAALLGVISVLGTLLILWKPYRLQRLMSYVDPWADQYNTGYQLTQSLIAFGRGEWFGEGLGNSVQKLFYLPEAHTDFVFAILAEEFGLVGCMVVVVLFAVLVYRGLSIGLAAERQGLRFAAFLAYGVSLLIGIQAFINMGVNAGLLPTKGLTLPLVSYGGSSLIMSCVCVALLQRIHCETVNPGHAKSSCEGQG</sequence>
<dbReference type="NCBIfam" id="TIGR02614">
    <property type="entry name" value="ftsW"/>
    <property type="match status" value="1"/>
</dbReference>
<comment type="catalytic activity">
    <reaction evidence="15 16">
        <text>[GlcNAc-(1-&gt;4)-Mur2Ac(oyl-L-Ala-gamma-D-Glu-L-Lys-D-Ala-D-Ala)](n)-di-trans,octa-cis-undecaprenyl diphosphate + beta-D-GlcNAc-(1-&gt;4)-Mur2Ac(oyl-L-Ala-gamma-D-Glu-L-Lys-D-Ala-D-Ala)-di-trans,octa-cis-undecaprenyl diphosphate = [GlcNAc-(1-&gt;4)-Mur2Ac(oyl-L-Ala-gamma-D-Glu-L-Lys-D-Ala-D-Ala)](n+1)-di-trans,octa-cis-undecaprenyl diphosphate + di-trans,octa-cis-undecaprenyl diphosphate + H(+)</text>
        <dbReference type="Rhea" id="RHEA:23708"/>
        <dbReference type="Rhea" id="RHEA-COMP:9602"/>
        <dbReference type="Rhea" id="RHEA-COMP:9603"/>
        <dbReference type="ChEBI" id="CHEBI:15378"/>
        <dbReference type="ChEBI" id="CHEBI:58405"/>
        <dbReference type="ChEBI" id="CHEBI:60033"/>
        <dbReference type="ChEBI" id="CHEBI:78435"/>
        <dbReference type="EC" id="2.4.99.28"/>
    </reaction>
</comment>
<keyword evidence="12 16" id="KW-0131">Cell cycle</keyword>
<evidence type="ECO:0000256" key="10">
    <source>
        <dbReference type="ARBA" id="ARBA00022989"/>
    </source>
</evidence>
<evidence type="ECO:0000256" key="8">
    <source>
        <dbReference type="ARBA" id="ARBA00022960"/>
    </source>
</evidence>
<dbReference type="InterPro" id="IPR001182">
    <property type="entry name" value="FtsW/RodA"/>
</dbReference>
<dbReference type="GO" id="GO:0005886">
    <property type="term" value="C:plasma membrane"/>
    <property type="evidence" value="ECO:0007669"/>
    <property type="project" value="UniProtKB-SubCell"/>
</dbReference>
<evidence type="ECO:0000313" key="17">
    <source>
        <dbReference type="EMBL" id="ARU58693.1"/>
    </source>
</evidence>
<evidence type="ECO:0000313" key="18">
    <source>
        <dbReference type="Proteomes" id="UP000196027"/>
    </source>
</evidence>
<organism evidence="17 18">
    <name type="scientific">Oleiphilus messinensis</name>
    <dbReference type="NCBI Taxonomy" id="141451"/>
    <lineage>
        <taxon>Bacteria</taxon>
        <taxon>Pseudomonadati</taxon>
        <taxon>Pseudomonadota</taxon>
        <taxon>Gammaproteobacteria</taxon>
        <taxon>Oceanospirillales</taxon>
        <taxon>Oleiphilaceae</taxon>
        <taxon>Oleiphilus</taxon>
    </lineage>
</organism>
<feature type="transmembrane region" description="Helical" evidence="16">
    <location>
        <begin position="366"/>
        <end position="384"/>
    </location>
</feature>
<dbReference type="HAMAP" id="MF_00913">
    <property type="entry name" value="PGT_FtsW_proteobact"/>
    <property type="match status" value="1"/>
</dbReference>
<feature type="transmembrane region" description="Helical" evidence="16">
    <location>
        <begin position="188"/>
        <end position="205"/>
    </location>
</feature>
<evidence type="ECO:0000256" key="12">
    <source>
        <dbReference type="ARBA" id="ARBA00023306"/>
    </source>
</evidence>
<keyword evidence="7 16" id="KW-0812">Transmembrane</keyword>
<dbReference type="EMBL" id="CP021425">
    <property type="protein sequence ID" value="ARU58693.1"/>
    <property type="molecule type" value="Genomic_DNA"/>
</dbReference>
<evidence type="ECO:0000256" key="2">
    <source>
        <dbReference type="ARBA" id="ARBA00004752"/>
    </source>
</evidence>